<accession>A0A8J8SYT7</accession>
<evidence type="ECO:0000256" key="2">
    <source>
        <dbReference type="ARBA" id="ARBA00006416"/>
    </source>
</evidence>
<dbReference type="InterPro" id="IPR005336">
    <property type="entry name" value="MPC"/>
</dbReference>
<evidence type="ECO:0000256" key="8">
    <source>
        <dbReference type="ARBA" id="ARBA00023136"/>
    </source>
</evidence>
<comment type="subcellular location">
    <subcellularLocation>
        <location evidence="1 9">Mitochondrion inner membrane</location>
        <topology evidence="1 9">Multi-pass membrane protein</topology>
    </subcellularLocation>
</comment>
<sequence>MALPWPTSVRSILLHPAGPFTIFFWAPTFKWLITAANVKDFEKPAENISPYQQFAIGCSGFIWTRYGFVITPINYNFSFVNFVMALSASYQLYRKSQVPAEKGGFWGTPKV</sequence>
<feature type="transmembrane region" description="Helical" evidence="9">
    <location>
        <begin position="12"/>
        <end position="33"/>
    </location>
</feature>
<dbReference type="PANTHER" id="PTHR14154">
    <property type="entry name" value="UPF0041 BRAIN PROTEIN 44-RELATED"/>
    <property type="match status" value="1"/>
</dbReference>
<dbReference type="GO" id="GO:0005743">
    <property type="term" value="C:mitochondrial inner membrane"/>
    <property type="evidence" value="ECO:0007669"/>
    <property type="project" value="UniProtKB-SubCell"/>
</dbReference>
<evidence type="ECO:0000256" key="1">
    <source>
        <dbReference type="ARBA" id="ARBA00004448"/>
    </source>
</evidence>
<dbReference type="Pfam" id="PF03650">
    <property type="entry name" value="MPC"/>
    <property type="match status" value="1"/>
</dbReference>
<comment type="caution">
    <text evidence="9">Lacks conserved residue(s) required for the propagation of feature annotation.</text>
</comment>
<name>A0A8J8SYT7_HALGN</name>
<comment type="caution">
    <text evidence="10">The sequence shown here is derived from an EMBL/GenBank/DDBJ whole genome shotgun (WGS) entry which is preliminary data.</text>
</comment>
<dbReference type="Proteomes" id="UP000785679">
    <property type="component" value="Unassembled WGS sequence"/>
</dbReference>
<evidence type="ECO:0000256" key="6">
    <source>
        <dbReference type="ARBA" id="ARBA00022989"/>
    </source>
</evidence>
<evidence type="ECO:0000256" key="3">
    <source>
        <dbReference type="ARBA" id="ARBA00022448"/>
    </source>
</evidence>
<reference evidence="10" key="1">
    <citation type="submission" date="2019-06" db="EMBL/GenBank/DDBJ databases">
        <authorList>
            <person name="Zheng W."/>
        </authorList>
    </citation>
    <scope>NUCLEOTIDE SEQUENCE</scope>
    <source>
        <strain evidence="10">QDHG01</strain>
    </source>
</reference>
<keyword evidence="7 9" id="KW-0496">Mitochondrion</keyword>
<keyword evidence="6 9" id="KW-1133">Transmembrane helix</keyword>
<dbReference type="AlphaFoldDB" id="A0A8J8SYT7"/>
<keyword evidence="5 9" id="KW-0999">Mitochondrion inner membrane</keyword>
<evidence type="ECO:0000313" key="10">
    <source>
        <dbReference type="EMBL" id="TNV75620.1"/>
    </source>
</evidence>
<dbReference type="GO" id="GO:0006850">
    <property type="term" value="P:pyruvate import into mitochondria"/>
    <property type="evidence" value="ECO:0007669"/>
    <property type="project" value="InterPro"/>
</dbReference>
<evidence type="ECO:0000256" key="7">
    <source>
        <dbReference type="ARBA" id="ARBA00023128"/>
    </source>
</evidence>
<evidence type="ECO:0000256" key="4">
    <source>
        <dbReference type="ARBA" id="ARBA00022692"/>
    </source>
</evidence>
<comment type="similarity">
    <text evidence="2 9">Belongs to the mitochondrial pyruvate carrier (MPC) (TC 2.A.105) family.</text>
</comment>
<evidence type="ECO:0000256" key="9">
    <source>
        <dbReference type="RuleBase" id="RU363100"/>
    </source>
</evidence>
<keyword evidence="11" id="KW-1185">Reference proteome</keyword>
<gene>
    <name evidence="10" type="ORF">FGO68_gene11743</name>
</gene>
<keyword evidence="3 9" id="KW-0813">Transport</keyword>
<dbReference type="EMBL" id="RRYP01015182">
    <property type="protein sequence ID" value="TNV75620.1"/>
    <property type="molecule type" value="Genomic_DNA"/>
</dbReference>
<organism evidence="10 11">
    <name type="scientific">Halteria grandinella</name>
    <dbReference type="NCBI Taxonomy" id="5974"/>
    <lineage>
        <taxon>Eukaryota</taxon>
        <taxon>Sar</taxon>
        <taxon>Alveolata</taxon>
        <taxon>Ciliophora</taxon>
        <taxon>Intramacronucleata</taxon>
        <taxon>Spirotrichea</taxon>
        <taxon>Stichotrichia</taxon>
        <taxon>Sporadotrichida</taxon>
        <taxon>Halteriidae</taxon>
        <taxon>Halteria</taxon>
    </lineage>
</organism>
<dbReference type="OrthoDB" id="869189at2759"/>
<keyword evidence="8 9" id="KW-0472">Membrane</keyword>
<proteinExistence type="inferred from homology"/>
<evidence type="ECO:0000313" key="11">
    <source>
        <dbReference type="Proteomes" id="UP000785679"/>
    </source>
</evidence>
<keyword evidence="4 9" id="KW-0812">Transmembrane</keyword>
<comment type="function">
    <text evidence="9">Mediates the uptake of pyruvate into mitochondria.</text>
</comment>
<protein>
    <recommendedName>
        <fullName evidence="9">Mitochondrial pyruvate carrier</fullName>
    </recommendedName>
</protein>
<evidence type="ECO:0000256" key="5">
    <source>
        <dbReference type="ARBA" id="ARBA00022792"/>
    </source>
</evidence>